<keyword evidence="8" id="KW-1185">Reference proteome</keyword>
<dbReference type="GO" id="GO:0017089">
    <property type="term" value="F:glycolipid transfer activity"/>
    <property type="evidence" value="ECO:0007669"/>
    <property type="project" value="TreeGrafter"/>
</dbReference>
<keyword evidence="2" id="KW-0997">Cell inner membrane</keyword>
<dbReference type="PANTHER" id="PTHR37481:SF1">
    <property type="entry name" value="LIPOPOLYSACCHARIDE EXPORT SYSTEM PROTEIN LPTC"/>
    <property type="match status" value="1"/>
</dbReference>
<dbReference type="AlphaFoldDB" id="A0A1H3ATR3"/>
<dbReference type="GO" id="GO:0015221">
    <property type="term" value="F:lipopolysaccharide transmembrane transporter activity"/>
    <property type="evidence" value="ECO:0007669"/>
    <property type="project" value="InterPro"/>
</dbReference>
<evidence type="ECO:0000256" key="5">
    <source>
        <dbReference type="ARBA" id="ARBA00023136"/>
    </source>
</evidence>
<evidence type="ECO:0000313" key="7">
    <source>
        <dbReference type="EMBL" id="SDX32524.1"/>
    </source>
</evidence>
<accession>A0A1H3ATR3</accession>
<sequence>MWQRMALLGDARAWRLGMGLTVLGIGAWWLWRALPPDAERAPRLRQPDSIVWGLSALETDANGQPSRHLHTPQLRHYLDEHRSELDTPRLELYRAEGAPWLAEAQLGVVKDDGKQIRLSGAVQFNRAATAVNRAVHLETERLDLWPETGLAETDQPVRLESDGDSMTANGLKLWYLDDASRTNLHGRVRLRFMPESAPPAASAP</sequence>
<reference evidence="8" key="1">
    <citation type="submission" date="2016-10" db="EMBL/GenBank/DDBJ databases">
        <authorList>
            <person name="Varghese N."/>
            <person name="Submissions S."/>
        </authorList>
    </citation>
    <scope>NUCLEOTIDE SEQUENCE [LARGE SCALE GENOMIC DNA]</scope>
    <source>
        <strain evidence="8">DSM 173</strain>
    </source>
</reference>
<dbReference type="PANTHER" id="PTHR37481">
    <property type="entry name" value="LIPOPOLYSACCHARIDE EXPORT SYSTEM PROTEIN LPTC"/>
    <property type="match status" value="1"/>
</dbReference>
<evidence type="ECO:0000313" key="8">
    <source>
        <dbReference type="Proteomes" id="UP000198672"/>
    </source>
</evidence>
<dbReference type="Proteomes" id="UP000198672">
    <property type="component" value="Unassembled WGS sequence"/>
</dbReference>
<dbReference type="InterPro" id="IPR010664">
    <property type="entry name" value="LipoPS_assembly_LptC-rel"/>
</dbReference>
<dbReference type="InterPro" id="IPR026265">
    <property type="entry name" value="LptC"/>
</dbReference>
<keyword evidence="1" id="KW-1003">Cell membrane</keyword>
<evidence type="ECO:0000256" key="4">
    <source>
        <dbReference type="ARBA" id="ARBA00022989"/>
    </source>
</evidence>
<evidence type="ECO:0000256" key="2">
    <source>
        <dbReference type="ARBA" id="ARBA00022519"/>
    </source>
</evidence>
<proteinExistence type="predicted"/>
<dbReference type="NCBIfam" id="TIGR04409">
    <property type="entry name" value="LptC_YrbK"/>
    <property type="match status" value="1"/>
</dbReference>
<dbReference type="Gene3D" id="2.60.450.10">
    <property type="entry name" value="Lipopolysaccharide (LPS) transport protein A like domain"/>
    <property type="match status" value="1"/>
</dbReference>
<dbReference type="EMBL" id="FNOW01000001">
    <property type="protein sequence ID" value="SDX32524.1"/>
    <property type="molecule type" value="Genomic_DNA"/>
</dbReference>
<dbReference type="STRING" id="61595.SAMN05421644_10195"/>
<dbReference type="GO" id="GO:0030288">
    <property type="term" value="C:outer membrane-bounded periplasmic space"/>
    <property type="evidence" value="ECO:0007669"/>
    <property type="project" value="TreeGrafter"/>
</dbReference>
<organism evidence="7 8">
    <name type="scientific">Allochromatium warmingii</name>
    <name type="common">Chromatium warmingii</name>
    <dbReference type="NCBI Taxonomy" id="61595"/>
    <lineage>
        <taxon>Bacteria</taxon>
        <taxon>Pseudomonadati</taxon>
        <taxon>Pseudomonadota</taxon>
        <taxon>Gammaproteobacteria</taxon>
        <taxon>Chromatiales</taxon>
        <taxon>Chromatiaceae</taxon>
        <taxon>Allochromatium</taxon>
    </lineage>
</organism>
<dbReference type="InterPro" id="IPR052363">
    <property type="entry name" value="LPS_export_LptC"/>
</dbReference>
<evidence type="ECO:0000256" key="3">
    <source>
        <dbReference type="ARBA" id="ARBA00022692"/>
    </source>
</evidence>
<gene>
    <name evidence="7" type="ORF">SAMN05421644_10195</name>
</gene>
<dbReference type="GO" id="GO:0005886">
    <property type="term" value="C:plasma membrane"/>
    <property type="evidence" value="ECO:0007669"/>
    <property type="project" value="InterPro"/>
</dbReference>
<name>A0A1H3ATR3_ALLWA</name>
<protein>
    <submittedName>
        <fullName evidence="7">Lipopolysaccharide export system protein LptC</fullName>
    </submittedName>
</protein>
<dbReference type="Pfam" id="PF06835">
    <property type="entry name" value="LptC"/>
    <property type="match status" value="1"/>
</dbReference>
<dbReference type="OrthoDB" id="5973594at2"/>
<keyword evidence="3 6" id="KW-0812">Transmembrane</keyword>
<keyword evidence="5 6" id="KW-0472">Membrane</keyword>
<keyword evidence="4 6" id="KW-1133">Transmembrane helix</keyword>
<evidence type="ECO:0000256" key="6">
    <source>
        <dbReference type="SAM" id="Phobius"/>
    </source>
</evidence>
<feature type="transmembrane region" description="Helical" evidence="6">
    <location>
        <begin position="12"/>
        <end position="31"/>
    </location>
</feature>
<evidence type="ECO:0000256" key="1">
    <source>
        <dbReference type="ARBA" id="ARBA00022475"/>
    </source>
</evidence>